<evidence type="ECO:0000313" key="7">
    <source>
        <dbReference type="EMBL" id="QAB15758.1"/>
    </source>
</evidence>
<dbReference type="AlphaFoldDB" id="A0A410H490"/>
<dbReference type="GO" id="GO:0009279">
    <property type="term" value="C:cell outer membrane"/>
    <property type="evidence" value="ECO:0007669"/>
    <property type="project" value="UniProtKB-SubCell"/>
</dbReference>
<sequence precursor="true">MSIRSRSILSGFLLLPLWAPPMVKAADDSPIKAASPVSTNPACLPAWIAPPITPPGVQADHSAEADNISQPDELTYDLTGNVVLKRPGLVVLSDRVQLNRLNEEANAFGQVQFQRDGLIVTSQSAHLNHQKQTAQLKDARYQFIDTRAHGTAKQIDVDQKTNLAELEKASFTTCPLVQYSWQARNGDIETSEKYDWELDFGHLQINNNKRRIYGYNTWLYFQTVPVFYTPYIDFPMDDRASGFLFPTIGSYRPLTRDTAENYVAVPYYFNLAPNYDDTLTVMKMQDRGWVVDNEFRYLLPNSSAQLSLTGLNDQVTSKEGLSYIDENGDPAYGEKIEQRWRAKLIAQQQWAPGLNSNILWHELSDKYFYTDIPVESALDSASYTQRYINLNYNKDNLQAGVHILNYLRLRDDAAYNYEKRPEVTLNYFHPFETEGLRNVSINLPITSTEFQIAPQAHKPEAQRNVFSPSAQYQYYKPYGSFKAEAVANKVHYYMEDNGYNTSGQNQLDITVPQYALHGKLIFERDFSLAGFDMVQTLEPEVQYLYVPYQDQSRIPLFDTTARSLDFTNLFSYNRFSGSDRIGDTNQVSAALTTRFLKRDGTPLAEAGLGQIFYFADRQVTLNSTATDTELAQNTQNVSDYYVKLGFTAGPVYFASTSQYDNRNYELTNSNSRLKFGLSSDFNLLMTHLITNQNQPGEQEDLAAGLTWQLTSKWGVGGYINYDFTKERKTEVQSAIRYDSCCWASELSLKETQLDNGLYNYSIQYVIEFKGLSTVGTPFKEYLNDKLNF</sequence>
<feature type="domain" description="Organic solvent tolerance-like N-terminal" evidence="6">
    <location>
        <begin position="60"/>
        <end position="164"/>
    </location>
</feature>
<comment type="function">
    <text evidence="4">Together with LptE, is involved in the assembly of lipopolysaccharide (LPS) at the surface of the outer membrane.</text>
</comment>
<dbReference type="GO" id="GO:0015920">
    <property type="term" value="P:lipopolysaccharide transport"/>
    <property type="evidence" value="ECO:0007669"/>
    <property type="project" value="InterPro"/>
</dbReference>
<feature type="chain" id="PRO_5019597398" description="LPS-assembly protein LptD" evidence="4">
    <location>
        <begin position="26"/>
        <end position="788"/>
    </location>
</feature>
<dbReference type="HAMAP" id="MF_01411">
    <property type="entry name" value="LPS_assembly_LptD"/>
    <property type="match status" value="1"/>
</dbReference>
<dbReference type="PANTHER" id="PTHR30189:SF1">
    <property type="entry name" value="LPS-ASSEMBLY PROTEIN LPTD"/>
    <property type="match status" value="1"/>
</dbReference>
<dbReference type="InterPro" id="IPR007543">
    <property type="entry name" value="LptD_C"/>
</dbReference>
<dbReference type="Proteomes" id="UP000285478">
    <property type="component" value="Chromosome"/>
</dbReference>
<comment type="subunit">
    <text evidence="4">Component of the lipopolysaccharide transport and assembly complex. Interacts with LptE and LptA.</text>
</comment>
<dbReference type="PANTHER" id="PTHR30189">
    <property type="entry name" value="LPS-ASSEMBLY PROTEIN"/>
    <property type="match status" value="1"/>
</dbReference>
<name>A0A410H490_9GAMM</name>
<feature type="domain" description="LptD C-terminal" evidence="5">
    <location>
        <begin position="338"/>
        <end position="675"/>
    </location>
</feature>
<dbReference type="InterPro" id="IPR050218">
    <property type="entry name" value="LptD"/>
</dbReference>
<dbReference type="RefSeq" id="WP_128385130.1">
    <property type="nucleotide sequence ID" value="NZ_CP035033.1"/>
</dbReference>
<evidence type="ECO:0000259" key="5">
    <source>
        <dbReference type="Pfam" id="PF04453"/>
    </source>
</evidence>
<comment type="caution">
    <text evidence="4">Lacks conserved residue(s) required for the propagation of feature annotation.</text>
</comment>
<dbReference type="Pfam" id="PF13100">
    <property type="entry name" value="OstA_2"/>
    <property type="match status" value="1"/>
</dbReference>
<comment type="subcellular location">
    <subcellularLocation>
        <location evidence="4">Cell outer membrane</location>
    </subcellularLocation>
</comment>
<organism evidence="7 8">
    <name type="scientific">Hydrogenovibrio thermophilus</name>
    <dbReference type="NCBI Taxonomy" id="265883"/>
    <lineage>
        <taxon>Bacteria</taxon>
        <taxon>Pseudomonadati</taxon>
        <taxon>Pseudomonadota</taxon>
        <taxon>Gammaproteobacteria</taxon>
        <taxon>Thiotrichales</taxon>
        <taxon>Piscirickettsiaceae</taxon>
        <taxon>Hydrogenovibrio</taxon>
    </lineage>
</organism>
<evidence type="ECO:0000256" key="1">
    <source>
        <dbReference type="ARBA" id="ARBA00022729"/>
    </source>
</evidence>
<protein>
    <recommendedName>
        <fullName evidence="4">LPS-assembly protein LptD</fullName>
    </recommendedName>
</protein>
<evidence type="ECO:0000259" key="6">
    <source>
        <dbReference type="Pfam" id="PF13100"/>
    </source>
</evidence>
<evidence type="ECO:0000256" key="2">
    <source>
        <dbReference type="ARBA" id="ARBA00023136"/>
    </source>
</evidence>
<keyword evidence="1 4" id="KW-0732">Signal</keyword>
<dbReference type="KEGG" id="htr:EPV75_08795"/>
<evidence type="ECO:0000256" key="4">
    <source>
        <dbReference type="HAMAP-Rule" id="MF_01411"/>
    </source>
</evidence>
<keyword evidence="2 4" id="KW-0472">Membrane</keyword>
<dbReference type="EMBL" id="CP035033">
    <property type="protein sequence ID" value="QAB15758.1"/>
    <property type="molecule type" value="Genomic_DNA"/>
</dbReference>
<gene>
    <name evidence="4" type="primary">lptD</name>
    <name evidence="7" type="ORF">EPV75_08795</name>
</gene>
<evidence type="ECO:0000313" key="8">
    <source>
        <dbReference type="Proteomes" id="UP000285478"/>
    </source>
</evidence>
<keyword evidence="8" id="KW-1185">Reference proteome</keyword>
<comment type="similarity">
    <text evidence="4">Belongs to the LptD family.</text>
</comment>
<accession>A0A410H490</accession>
<proteinExistence type="inferred from homology"/>
<dbReference type="InterPro" id="IPR005653">
    <property type="entry name" value="OstA-like_N"/>
</dbReference>
<dbReference type="InterPro" id="IPR020889">
    <property type="entry name" value="LipoPS_assembly_LptD"/>
</dbReference>
<keyword evidence="3 4" id="KW-0998">Cell outer membrane</keyword>
<dbReference type="GO" id="GO:1990351">
    <property type="term" value="C:transporter complex"/>
    <property type="evidence" value="ECO:0007669"/>
    <property type="project" value="TreeGrafter"/>
</dbReference>
<reference evidence="7 8" key="1">
    <citation type="journal article" date="2018" name="Environ. Microbiol.">
        <title>Genomes of ubiquitous marine and hypersaline Hydrogenovibrio, Thiomicrorhabdus and Thiomicrospira spp. encode a diversity of mechanisms to sustain chemolithoautotrophy in heterogeneous environments.</title>
        <authorList>
            <person name="Scott K.M."/>
            <person name="Williams J."/>
            <person name="Porter C.M.B."/>
            <person name="Russel S."/>
            <person name="Harmer T.L."/>
            <person name="Paul J.H."/>
            <person name="Antonen K.M."/>
            <person name="Bridges M.K."/>
            <person name="Camper G.J."/>
            <person name="Campla C.K."/>
            <person name="Casella L.G."/>
            <person name="Chase E."/>
            <person name="Conrad J.W."/>
            <person name="Cruz M.C."/>
            <person name="Dunlap D.S."/>
            <person name="Duran L."/>
            <person name="Fahsbender E.M."/>
            <person name="Goldsmith D.B."/>
            <person name="Keeley R.F."/>
            <person name="Kondoff M.R."/>
            <person name="Kussy B.I."/>
            <person name="Lane M.K."/>
            <person name="Lawler S."/>
            <person name="Leigh B.A."/>
            <person name="Lewis C."/>
            <person name="Lostal L.M."/>
            <person name="Marking D."/>
            <person name="Mancera P.A."/>
            <person name="McClenthan E.C."/>
            <person name="McIntyre E.A."/>
            <person name="Mine J.A."/>
            <person name="Modi S."/>
            <person name="Moore B.D."/>
            <person name="Morgan W.A."/>
            <person name="Nelson K.M."/>
            <person name="Nguyen K.N."/>
            <person name="Ogburn N."/>
            <person name="Parrino D.G."/>
            <person name="Pedapudi A.D."/>
            <person name="Pelham R.P."/>
            <person name="Preece A.M."/>
            <person name="Rampersad E.A."/>
            <person name="Richardson J.C."/>
            <person name="Rodgers C.M."/>
            <person name="Schaffer B.L."/>
            <person name="Sheridan N.E."/>
            <person name="Solone M.R."/>
            <person name="Staley Z.R."/>
            <person name="Tabuchi M."/>
            <person name="Waide R.J."/>
            <person name="Wanjugi P.W."/>
            <person name="Young S."/>
            <person name="Clum A."/>
            <person name="Daum C."/>
            <person name="Huntemann M."/>
            <person name="Ivanova N."/>
            <person name="Kyrpides N."/>
            <person name="Mikhailova N."/>
            <person name="Palaniappan K."/>
            <person name="Pillay M."/>
            <person name="Reddy T.B.K."/>
            <person name="Shapiro N."/>
            <person name="Stamatis D."/>
            <person name="Varghese N."/>
            <person name="Woyke T."/>
            <person name="Boden R."/>
            <person name="Freyermuth S.K."/>
            <person name="Kerfeld C.A."/>
        </authorList>
    </citation>
    <scope>NUCLEOTIDE SEQUENCE [LARGE SCALE GENOMIC DNA]</scope>
    <source>
        <strain evidence="7 8">JR-2</strain>
    </source>
</reference>
<dbReference type="Pfam" id="PF04453">
    <property type="entry name" value="LptD"/>
    <property type="match status" value="1"/>
</dbReference>
<dbReference type="GO" id="GO:0043165">
    <property type="term" value="P:Gram-negative-bacterium-type cell outer membrane assembly"/>
    <property type="evidence" value="ECO:0007669"/>
    <property type="project" value="UniProtKB-UniRule"/>
</dbReference>
<evidence type="ECO:0000256" key="3">
    <source>
        <dbReference type="ARBA" id="ARBA00023237"/>
    </source>
</evidence>
<feature type="signal peptide" evidence="4">
    <location>
        <begin position="1"/>
        <end position="25"/>
    </location>
</feature>